<dbReference type="Gene3D" id="3.40.50.300">
    <property type="entry name" value="P-loop containing nucleotide triphosphate hydrolases"/>
    <property type="match status" value="1"/>
</dbReference>
<dbReference type="PANTHER" id="PTHR42788">
    <property type="entry name" value="TAURINE IMPORT ATP-BINDING PROTEIN-RELATED"/>
    <property type="match status" value="1"/>
</dbReference>
<reference evidence="3" key="1">
    <citation type="journal article" date="2015" name="Nature">
        <title>Complex archaea that bridge the gap between prokaryotes and eukaryotes.</title>
        <authorList>
            <person name="Spang A."/>
            <person name="Saw J.H."/>
            <person name="Jorgensen S.L."/>
            <person name="Zaremba-Niedzwiedzka K."/>
            <person name="Martijn J."/>
            <person name="Lind A.E."/>
            <person name="van Eijk R."/>
            <person name="Schleper C."/>
            <person name="Guy L."/>
            <person name="Ettema T.J."/>
        </authorList>
    </citation>
    <scope>NUCLEOTIDE SEQUENCE</scope>
</reference>
<dbReference type="InterPro" id="IPR050166">
    <property type="entry name" value="ABC_transporter_ATP-bind"/>
</dbReference>
<proteinExistence type="predicted"/>
<comment type="caution">
    <text evidence="3">The sequence shown here is derived from an EMBL/GenBank/DDBJ whole genome shotgun (WGS) entry which is preliminary data.</text>
</comment>
<accession>A0A0F9AYP3</accession>
<dbReference type="AlphaFoldDB" id="A0A0F9AYP3"/>
<organism evidence="3">
    <name type="scientific">marine sediment metagenome</name>
    <dbReference type="NCBI Taxonomy" id="412755"/>
    <lineage>
        <taxon>unclassified sequences</taxon>
        <taxon>metagenomes</taxon>
        <taxon>ecological metagenomes</taxon>
    </lineage>
</organism>
<protein>
    <recommendedName>
        <fullName evidence="2">ABC transporter domain-containing protein</fullName>
    </recommendedName>
</protein>
<dbReference type="InterPro" id="IPR017871">
    <property type="entry name" value="ABC_transporter-like_CS"/>
</dbReference>
<keyword evidence="1" id="KW-0813">Transport</keyword>
<dbReference type="GO" id="GO:0005524">
    <property type="term" value="F:ATP binding"/>
    <property type="evidence" value="ECO:0007669"/>
    <property type="project" value="InterPro"/>
</dbReference>
<name>A0A0F9AYP3_9ZZZZ</name>
<evidence type="ECO:0000259" key="2">
    <source>
        <dbReference type="PROSITE" id="PS50893"/>
    </source>
</evidence>
<feature type="non-terminal residue" evidence="3">
    <location>
        <position position="1"/>
    </location>
</feature>
<dbReference type="SUPFAM" id="SSF52540">
    <property type="entry name" value="P-loop containing nucleoside triphosphate hydrolases"/>
    <property type="match status" value="1"/>
</dbReference>
<feature type="domain" description="ABC transporter" evidence="2">
    <location>
        <begin position="1"/>
        <end position="178"/>
    </location>
</feature>
<dbReference type="InterPro" id="IPR027417">
    <property type="entry name" value="P-loop_NTPase"/>
</dbReference>
<dbReference type="PROSITE" id="PS50893">
    <property type="entry name" value="ABC_TRANSPORTER_2"/>
    <property type="match status" value="1"/>
</dbReference>
<dbReference type="Pfam" id="PF00005">
    <property type="entry name" value="ABC_tran"/>
    <property type="match status" value="1"/>
</dbReference>
<evidence type="ECO:0000256" key="1">
    <source>
        <dbReference type="ARBA" id="ARBA00022448"/>
    </source>
</evidence>
<evidence type="ECO:0000313" key="3">
    <source>
        <dbReference type="EMBL" id="KKL14555.1"/>
    </source>
</evidence>
<gene>
    <name evidence="3" type="ORF">LCGC14_2514500</name>
</gene>
<dbReference type="EMBL" id="LAZR01040413">
    <property type="protein sequence ID" value="KKL14555.1"/>
    <property type="molecule type" value="Genomic_DNA"/>
</dbReference>
<dbReference type="InterPro" id="IPR003439">
    <property type="entry name" value="ABC_transporter-like_ATP-bd"/>
</dbReference>
<dbReference type="PROSITE" id="PS00211">
    <property type="entry name" value="ABC_TRANSPORTER_1"/>
    <property type="match status" value="1"/>
</dbReference>
<dbReference type="PANTHER" id="PTHR42788:SF13">
    <property type="entry name" value="ALIPHATIC SULFONATES IMPORT ATP-BINDING PROTEIN SSUB"/>
    <property type="match status" value="1"/>
</dbReference>
<sequence length="202" mass="22882">LTPTRGDVYIDDTRITGPHFSRSLIFQKPLLLPWLSVKENIAFGCKLRGDTAQLSGRVEKYITMIGLKGFEQSSPDSLSLGMAQRVAIARSLIGKPEVLLLDEPFTALDFNTRSHLQDELVKLWKQLHFTAIFVTHSIAEALKVGQKIIILSSRPARVLHFIDLNSDIPRDLNDEKIASLKLDIQERFESMKKRQQEKTDGK</sequence>
<dbReference type="GO" id="GO:0016887">
    <property type="term" value="F:ATP hydrolysis activity"/>
    <property type="evidence" value="ECO:0007669"/>
    <property type="project" value="InterPro"/>
</dbReference>